<reference evidence="1" key="1">
    <citation type="journal article" date="2015" name="Nature">
        <title>Complex archaea that bridge the gap between prokaryotes and eukaryotes.</title>
        <authorList>
            <person name="Spang A."/>
            <person name="Saw J.H."/>
            <person name="Jorgensen S.L."/>
            <person name="Zaremba-Niedzwiedzka K."/>
            <person name="Martijn J."/>
            <person name="Lind A.E."/>
            <person name="van Eijk R."/>
            <person name="Schleper C."/>
            <person name="Guy L."/>
            <person name="Ettema T.J."/>
        </authorList>
    </citation>
    <scope>NUCLEOTIDE SEQUENCE</scope>
</reference>
<protein>
    <submittedName>
        <fullName evidence="1">Uncharacterized protein</fullName>
    </submittedName>
</protein>
<evidence type="ECO:0000313" key="1">
    <source>
        <dbReference type="EMBL" id="KKN45114.1"/>
    </source>
</evidence>
<name>A0A0F9QRK8_9ZZZZ</name>
<accession>A0A0F9QRK8</accession>
<dbReference type="AlphaFoldDB" id="A0A0F9QRK8"/>
<comment type="caution">
    <text evidence="1">The sequence shown here is derived from an EMBL/GenBank/DDBJ whole genome shotgun (WGS) entry which is preliminary data.</text>
</comment>
<organism evidence="1">
    <name type="scientific">marine sediment metagenome</name>
    <dbReference type="NCBI Taxonomy" id="412755"/>
    <lineage>
        <taxon>unclassified sequences</taxon>
        <taxon>metagenomes</taxon>
        <taxon>ecological metagenomes</taxon>
    </lineage>
</organism>
<proteinExistence type="predicted"/>
<gene>
    <name evidence="1" type="ORF">LCGC14_0686160</name>
</gene>
<sequence>MAVFPAAPAPITVGDLWGSGALKDVGPSGLIQLRPTKAAGWSWNQTWGLLSVRSFVHMELIAFLDRAWNRGEIFDVTHPLVPGSGTSPNGLGTSGVLVDGAAQLVGATSIFTDGWPVSTQDVTRAGDVIKIAGDSAVYLVTARVSSNGAGGAEVPITPPLRKSPADDAAVTTADVTFRAVLAERSRFEASRPPLFHGGYSVVFTEALA</sequence>
<dbReference type="EMBL" id="LAZR01001410">
    <property type="protein sequence ID" value="KKN45114.1"/>
    <property type="molecule type" value="Genomic_DNA"/>
</dbReference>